<organism evidence="1 2">
    <name type="scientific">Petrolisthes manimaculis</name>
    <dbReference type="NCBI Taxonomy" id="1843537"/>
    <lineage>
        <taxon>Eukaryota</taxon>
        <taxon>Metazoa</taxon>
        <taxon>Ecdysozoa</taxon>
        <taxon>Arthropoda</taxon>
        <taxon>Crustacea</taxon>
        <taxon>Multicrustacea</taxon>
        <taxon>Malacostraca</taxon>
        <taxon>Eumalacostraca</taxon>
        <taxon>Eucarida</taxon>
        <taxon>Decapoda</taxon>
        <taxon>Pleocyemata</taxon>
        <taxon>Anomura</taxon>
        <taxon>Galatheoidea</taxon>
        <taxon>Porcellanidae</taxon>
        <taxon>Petrolisthes</taxon>
    </lineage>
</organism>
<dbReference type="Proteomes" id="UP001292094">
    <property type="component" value="Unassembled WGS sequence"/>
</dbReference>
<protein>
    <submittedName>
        <fullName evidence="1">Uncharacterized protein</fullName>
    </submittedName>
</protein>
<gene>
    <name evidence="1" type="ORF">Pmani_002880</name>
</gene>
<dbReference type="EMBL" id="JAWZYT010000206">
    <property type="protein sequence ID" value="KAK4326628.1"/>
    <property type="molecule type" value="Genomic_DNA"/>
</dbReference>
<sequence>MVEWKNELNMKIEGCWSKQRMVKGVQPVAELVELSVRQSVDGREVTLNEEQIQSGTLKRSPSKRLAHQVPFPASVLFLSLLFSHASPNTFLLPLPSLLPTHLPYLNPSYPFRPSVPFSSLSQALQTPSLYPFPPL</sequence>
<evidence type="ECO:0000313" key="2">
    <source>
        <dbReference type="Proteomes" id="UP001292094"/>
    </source>
</evidence>
<proteinExistence type="predicted"/>
<dbReference type="AlphaFoldDB" id="A0AAE1UJ03"/>
<evidence type="ECO:0000313" key="1">
    <source>
        <dbReference type="EMBL" id="KAK4326628.1"/>
    </source>
</evidence>
<reference evidence="1" key="1">
    <citation type="submission" date="2023-11" db="EMBL/GenBank/DDBJ databases">
        <title>Genome assemblies of two species of porcelain crab, Petrolisthes cinctipes and Petrolisthes manimaculis (Anomura: Porcellanidae).</title>
        <authorList>
            <person name="Angst P."/>
        </authorList>
    </citation>
    <scope>NUCLEOTIDE SEQUENCE</scope>
    <source>
        <strain evidence="1">PB745_02</strain>
        <tissue evidence="1">Gill</tissue>
    </source>
</reference>
<accession>A0AAE1UJ03</accession>
<keyword evidence="2" id="KW-1185">Reference proteome</keyword>
<name>A0AAE1UJ03_9EUCA</name>
<comment type="caution">
    <text evidence="1">The sequence shown here is derived from an EMBL/GenBank/DDBJ whole genome shotgun (WGS) entry which is preliminary data.</text>
</comment>